<dbReference type="Proteomes" id="UP000193404">
    <property type="component" value="Chromosome"/>
</dbReference>
<dbReference type="STRING" id="282676.B6F84_05420"/>
<dbReference type="InterPro" id="IPR050624">
    <property type="entry name" value="HTH-type_Tx_Regulator"/>
</dbReference>
<dbReference type="InterPro" id="IPR001647">
    <property type="entry name" value="HTH_TetR"/>
</dbReference>
<evidence type="ECO:0000313" key="4">
    <source>
        <dbReference type="EMBL" id="ARM75525.1"/>
    </source>
</evidence>
<dbReference type="OrthoDB" id="135877at2157"/>
<dbReference type="AlphaFoldDB" id="A0A1W6JZ66"/>
<dbReference type="PANTHER" id="PTHR43479">
    <property type="entry name" value="ACREF/ENVCD OPERON REPRESSOR-RELATED"/>
    <property type="match status" value="1"/>
</dbReference>
<gene>
    <name evidence="4" type="ORF">B6F84_05420</name>
</gene>
<dbReference type="RefSeq" id="WP_148691295.1">
    <property type="nucleotide sequence ID" value="NZ_CP020477.1"/>
</dbReference>
<reference evidence="4 5" key="1">
    <citation type="submission" date="2017-03" db="EMBL/GenBank/DDBJ databases">
        <title>Sulfur activation and transportation mechanism of thermophilic Archaea Acidianus manzaensis YN-25.</title>
        <authorList>
            <person name="Ma Y."/>
            <person name="Yang Y."/>
            <person name="Xia J."/>
        </authorList>
    </citation>
    <scope>NUCLEOTIDE SEQUENCE [LARGE SCALE GENOMIC DNA]</scope>
    <source>
        <strain evidence="4 5">YN-25</strain>
    </source>
</reference>
<dbReference type="PRINTS" id="PR00455">
    <property type="entry name" value="HTHTETR"/>
</dbReference>
<name>A0A1W6JZ66_9CREN</name>
<dbReference type="SUPFAM" id="SSF46689">
    <property type="entry name" value="Homeodomain-like"/>
    <property type="match status" value="1"/>
</dbReference>
<keyword evidence="1 2" id="KW-0238">DNA-binding</keyword>
<dbReference type="KEGG" id="aman:B6F84_05420"/>
<evidence type="ECO:0000313" key="5">
    <source>
        <dbReference type="Proteomes" id="UP000193404"/>
    </source>
</evidence>
<dbReference type="EMBL" id="CP020477">
    <property type="protein sequence ID" value="ARM75525.1"/>
    <property type="molecule type" value="Genomic_DNA"/>
</dbReference>
<dbReference type="GO" id="GO:0003677">
    <property type="term" value="F:DNA binding"/>
    <property type="evidence" value="ECO:0007669"/>
    <property type="project" value="UniProtKB-UniRule"/>
</dbReference>
<protein>
    <submittedName>
        <fullName evidence="4">TetR family transcriptional regulator</fullName>
    </submittedName>
</protein>
<dbReference type="PROSITE" id="PS01081">
    <property type="entry name" value="HTH_TETR_1"/>
    <property type="match status" value="1"/>
</dbReference>
<dbReference type="PANTHER" id="PTHR43479:SF11">
    <property type="entry name" value="ACREF_ENVCD OPERON REPRESSOR-RELATED"/>
    <property type="match status" value="1"/>
</dbReference>
<keyword evidence="5" id="KW-1185">Reference proteome</keyword>
<dbReference type="InterPro" id="IPR036271">
    <property type="entry name" value="Tet_transcr_reg_TetR-rel_C_sf"/>
</dbReference>
<organism evidence="4 5">
    <name type="scientific">Acidianus manzaensis</name>
    <dbReference type="NCBI Taxonomy" id="282676"/>
    <lineage>
        <taxon>Archaea</taxon>
        <taxon>Thermoproteota</taxon>
        <taxon>Thermoprotei</taxon>
        <taxon>Sulfolobales</taxon>
        <taxon>Sulfolobaceae</taxon>
        <taxon>Acidianus</taxon>
    </lineage>
</organism>
<dbReference type="GeneID" id="41590338"/>
<accession>A0A1W6JZ66</accession>
<evidence type="ECO:0000256" key="2">
    <source>
        <dbReference type="PROSITE-ProRule" id="PRU00335"/>
    </source>
</evidence>
<sequence>MVTEPKTKKGKETVRRILEASLETIAEKGFMNTTVEDIAIKANIAYGLFYYYFKDKHEVLSELIKSINRDMRYYLKSNTIDSANRIEIEKKGILKYLEWFNTNKKYHRVIIEAEVHDPQLYQWFFTKLADRYKIGLEEAMKKGEIINVDPELLAYVLIGIGEILGKRYLLWDNSGPNEKIKNDIQYLIDNLLHPR</sequence>
<feature type="domain" description="HTH tetR-type" evidence="3">
    <location>
        <begin position="11"/>
        <end position="71"/>
    </location>
</feature>
<dbReference type="InterPro" id="IPR009057">
    <property type="entry name" value="Homeodomain-like_sf"/>
</dbReference>
<evidence type="ECO:0000256" key="1">
    <source>
        <dbReference type="ARBA" id="ARBA00023125"/>
    </source>
</evidence>
<dbReference type="SUPFAM" id="SSF48498">
    <property type="entry name" value="Tetracyclin repressor-like, C-terminal domain"/>
    <property type="match status" value="1"/>
</dbReference>
<evidence type="ECO:0000259" key="3">
    <source>
        <dbReference type="PROSITE" id="PS50977"/>
    </source>
</evidence>
<proteinExistence type="predicted"/>
<dbReference type="PROSITE" id="PS50977">
    <property type="entry name" value="HTH_TETR_2"/>
    <property type="match status" value="1"/>
</dbReference>
<dbReference type="InterPro" id="IPR023772">
    <property type="entry name" value="DNA-bd_HTH_TetR-type_CS"/>
</dbReference>
<dbReference type="Pfam" id="PF00440">
    <property type="entry name" value="TetR_N"/>
    <property type="match status" value="1"/>
</dbReference>
<dbReference type="Gene3D" id="1.10.357.10">
    <property type="entry name" value="Tetracycline Repressor, domain 2"/>
    <property type="match status" value="1"/>
</dbReference>
<feature type="DNA-binding region" description="H-T-H motif" evidence="2">
    <location>
        <begin position="34"/>
        <end position="53"/>
    </location>
</feature>